<keyword evidence="3" id="KW-1185">Reference proteome</keyword>
<sequence>MKEGRCGNKGRKGGTGGTHAHAVIVSANREMGGMGGRERGAEEEERVMGSLALSAVDSALGIRFPSLFRYNALLFFSSR</sequence>
<dbReference type="Proteomes" id="UP001497444">
    <property type="component" value="Chromosome 16"/>
</dbReference>
<evidence type="ECO:0000313" key="3">
    <source>
        <dbReference type="Proteomes" id="UP001497444"/>
    </source>
</evidence>
<evidence type="ECO:0000256" key="1">
    <source>
        <dbReference type="SAM" id="MobiDB-lite"/>
    </source>
</evidence>
<evidence type="ECO:0000313" key="2">
    <source>
        <dbReference type="EMBL" id="CAK9263930.1"/>
    </source>
</evidence>
<reference evidence="2" key="1">
    <citation type="submission" date="2024-02" db="EMBL/GenBank/DDBJ databases">
        <authorList>
            <consortium name="ELIXIR-Norway"/>
            <consortium name="Elixir Norway"/>
        </authorList>
    </citation>
    <scope>NUCLEOTIDE SEQUENCE</scope>
</reference>
<feature type="region of interest" description="Disordered" evidence="1">
    <location>
        <begin position="1"/>
        <end position="21"/>
    </location>
</feature>
<protein>
    <submittedName>
        <fullName evidence="2">Uncharacterized protein</fullName>
    </submittedName>
</protein>
<proteinExistence type="predicted"/>
<name>A0ABP0WAT7_9BRYO</name>
<dbReference type="EMBL" id="OZ020111">
    <property type="protein sequence ID" value="CAK9263930.1"/>
    <property type="molecule type" value="Genomic_DNA"/>
</dbReference>
<organism evidence="2 3">
    <name type="scientific">Sphagnum jensenii</name>
    <dbReference type="NCBI Taxonomy" id="128206"/>
    <lineage>
        <taxon>Eukaryota</taxon>
        <taxon>Viridiplantae</taxon>
        <taxon>Streptophyta</taxon>
        <taxon>Embryophyta</taxon>
        <taxon>Bryophyta</taxon>
        <taxon>Sphagnophytina</taxon>
        <taxon>Sphagnopsida</taxon>
        <taxon>Sphagnales</taxon>
        <taxon>Sphagnaceae</taxon>
        <taxon>Sphagnum</taxon>
    </lineage>
</organism>
<gene>
    <name evidence="2" type="ORF">CSSPJE1EN1_LOCUS9408</name>
</gene>
<accession>A0ABP0WAT7</accession>